<accession>A0A8H6JII1</accession>
<dbReference type="Proteomes" id="UP000652219">
    <property type="component" value="Unassembled WGS sequence"/>
</dbReference>
<dbReference type="InterPro" id="IPR036249">
    <property type="entry name" value="Thioredoxin-like_sf"/>
</dbReference>
<proteinExistence type="predicted"/>
<evidence type="ECO:0000313" key="3">
    <source>
        <dbReference type="Proteomes" id="UP000652219"/>
    </source>
</evidence>
<sequence length="219" mass="24049">MAVIKIEAVTDLLCPWCYIGKKNLDRAIAQYRVLDPTAEFEVAWKPFYLAPAMKNSGYEKRSIYVRRFTANGSSFETNLLRVAETCARSGIALDLAGTTGNTRQAHKLLALALARGPEVQDRLLDALFRGHFETGADVTDRGFLLAAAAEAGRSLDGRDVEAVLDSERAGEVVDAEVLRAKKAGVTGVPTFNVQGRWRVGGSQEPDVFLRVFERITDED</sequence>
<name>A0A8H6JII1_9PEZI</name>
<dbReference type="InterPro" id="IPR001853">
    <property type="entry name" value="DSBA-like_thioredoxin_dom"/>
</dbReference>
<evidence type="ECO:0000259" key="1">
    <source>
        <dbReference type="Pfam" id="PF01323"/>
    </source>
</evidence>
<dbReference type="GO" id="GO:0016491">
    <property type="term" value="F:oxidoreductase activity"/>
    <property type="evidence" value="ECO:0007669"/>
    <property type="project" value="InterPro"/>
</dbReference>
<dbReference type="CDD" id="cd03024">
    <property type="entry name" value="DsbA_FrnE"/>
    <property type="match status" value="1"/>
</dbReference>
<reference evidence="2 3" key="1">
    <citation type="journal article" date="2020" name="Phytopathology">
        <title>Genome Sequence Resources of Colletotrichum truncatum, C. plurivorum, C. musicola, and C. sojae: Four Species Pathogenic to Soybean (Glycine max).</title>
        <authorList>
            <person name="Rogerio F."/>
            <person name="Boufleur T.R."/>
            <person name="Ciampi-Guillardi M."/>
            <person name="Sukno S.A."/>
            <person name="Thon M.R."/>
            <person name="Massola Junior N.S."/>
            <person name="Baroncelli R."/>
        </authorList>
    </citation>
    <scope>NUCLEOTIDE SEQUENCE [LARGE SCALE GENOMIC DNA]</scope>
    <source>
        <strain evidence="2 3">LFN0009</strain>
    </source>
</reference>
<organism evidence="2 3">
    <name type="scientific">Colletotrichum sojae</name>
    <dbReference type="NCBI Taxonomy" id="2175907"/>
    <lineage>
        <taxon>Eukaryota</taxon>
        <taxon>Fungi</taxon>
        <taxon>Dikarya</taxon>
        <taxon>Ascomycota</taxon>
        <taxon>Pezizomycotina</taxon>
        <taxon>Sordariomycetes</taxon>
        <taxon>Hypocreomycetidae</taxon>
        <taxon>Glomerellales</taxon>
        <taxon>Glomerellaceae</taxon>
        <taxon>Colletotrichum</taxon>
        <taxon>Colletotrichum orchidearum species complex</taxon>
    </lineage>
</organism>
<keyword evidence="3" id="KW-1185">Reference proteome</keyword>
<dbReference type="PANTHER" id="PTHR13887:SF41">
    <property type="entry name" value="THIOREDOXIN SUPERFAMILY PROTEIN"/>
    <property type="match status" value="1"/>
</dbReference>
<dbReference type="EMBL" id="WIGN01000049">
    <property type="protein sequence ID" value="KAF6813824.1"/>
    <property type="molecule type" value="Genomic_DNA"/>
</dbReference>
<comment type="caution">
    <text evidence="2">The sequence shown here is derived from an EMBL/GenBank/DDBJ whole genome shotgun (WGS) entry which is preliminary data.</text>
</comment>
<evidence type="ECO:0000313" key="2">
    <source>
        <dbReference type="EMBL" id="KAF6813824.1"/>
    </source>
</evidence>
<protein>
    <submittedName>
        <fullName evidence="2">DsbA oxidoreductase</fullName>
    </submittedName>
</protein>
<dbReference type="Pfam" id="PF01323">
    <property type="entry name" value="DSBA"/>
    <property type="match status" value="1"/>
</dbReference>
<feature type="domain" description="DSBA-like thioredoxin" evidence="1">
    <location>
        <begin position="6"/>
        <end position="209"/>
    </location>
</feature>
<dbReference type="Gene3D" id="3.40.30.10">
    <property type="entry name" value="Glutaredoxin"/>
    <property type="match status" value="1"/>
</dbReference>
<dbReference type="AlphaFoldDB" id="A0A8H6JII1"/>
<dbReference type="SUPFAM" id="SSF52833">
    <property type="entry name" value="Thioredoxin-like"/>
    <property type="match status" value="1"/>
</dbReference>
<dbReference type="PANTHER" id="PTHR13887">
    <property type="entry name" value="GLUTATHIONE S-TRANSFERASE KAPPA"/>
    <property type="match status" value="1"/>
</dbReference>
<gene>
    <name evidence="2" type="ORF">CSOJ01_04389</name>
</gene>